<reference evidence="3" key="3">
    <citation type="submission" date="2025-09" db="UniProtKB">
        <authorList>
            <consortium name="Ensembl"/>
        </authorList>
    </citation>
    <scope>IDENTIFICATION</scope>
</reference>
<sequence length="1086" mass="122853">TCEFHGSAGMSRAVIAPLQVGATAPEALSVLQQRLQAAEDQAEALIKDVGSLGVPREQLLAPSEPPPRPPLSPLQARAAFGGGGAMLWRSYEDLVSRACRMESLLQTLKLTVFRLETDRQLNPAHSAHLAEQLAALQQEQAEERRAARRELVRVREQLRQARQDREATLEEARRLGDALEVATATKMDVALAAEELKEIKAQMSERLLELKEELSREVSLRTAMEESHGALLQRVQGMEKVVEVERAQVEVLQQDCRALQTDVQEARQQLEKEAGRAQELEGQCQSLRDQAAAKELLVTEMTEDLKSTRLALQKQQEENSHLQQESSSLRSAANRVQSLNEQLECQCAELGAALRSLTVENARLITEHQASLQVEKERMAQKLQEQDLLLDAARRNIQGELQAALSDRLQLQKELEALRADHAKLQQSSTVAQETAVTQKELLDRTVERLRGELGTTIQERDAARKERNSVQTELQSAMRRLEEEKASLETELTETKLEVGSLSSALQKQEEENQSLMGRLVAMEHQQVRNQTLEHAQQQVEQMLAELTDSKNKLAYDKGKLQARVEQLQEELLAVGNAKADCAHQRKLCTALENKYSQVTNELNSLKISYQRLEAQLTQAHAALERKESDFALAISVRDEALQDAQALRGQLEELEEQHRNRVGLLERQLGACRQDGGRVAETLENMLASHARLQQSAETLQTELGSRDAELTALRAERVQGQQELQWLQEEVERLQGRLATAKAQQHGTKVEPLCKALEVARGDNKKLAQSLEQALQVKSTLQDKLSRALEQLKSTETQHQDLLTKREEELRQCREEVCRLTDSVDSLKQQLKKEREAGRRAGQKDAAELKKALEEASSWSADLSLANRELREKVNELEKVVANQKAKIKGQRAQLKKHMESQANSTQRVKEMESELRELQSMKEEYQKKNYEQGQLVQQFWTETASLQQELQCLSSGQQEAVRLGEELEREQELRQKLEDRCERLEQRVRQLKQARETAEQRLKDASLESQQISDNLEEAHCWFQSKFESLQRELDRGESLSSDQCSQGRTKKSVPTPCRQTTKVHTNTRSMGKPGVRSADSV</sequence>
<reference evidence="4" key="1">
    <citation type="submission" date="2011-12" db="EMBL/GenBank/DDBJ databases">
        <title>The Draft Genome of Lepisosteus oculatus.</title>
        <authorList>
            <consortium name="The Broad Institute Genome Assembly &amp; Analysis Group"/>
            <consortium name="Computational R&amp;D Group"/>
            <consortium name="and Sequencing Platform"/>
            <person name="Di Palma F."/>
            <person name="Alfoldi J."/>
            <person name="Johnson J."/>
            <person name="Berlin A."/>
            <person name="Gnerre S."/>
            <person name="Jaffe D."/>
            <person name="MacCallum I."/>
            <person name="Young S."/>
            <person name="Walker B.J."/>
            <person name="Lander E.S."/>
            <person name="Lindblad-Toh K."/>
        </authorList>
    </citation>
    <scope>NUCLEOTIDE SEQUENCE [LARGE SCALE GENOMIC DNA]</scope>
</reference>
<name>W5MR50_LEPOC</name>
<dbReference type="STRING" id="7918.ENSLOCP00000010859"/>
<dbReference type="EMBL" id="AHAT01012942">
    <property type="status" value="NOT_ANNOTATED_CDS"/>
    <property type="molecule type" value="Genomic_DNA"/>
</dbReference>
<feature type="coiled-coil region" evidence="1">
    <location>
        <begin position="852"/>
        <end position="935"/>
    </location>
</feature>
<dbReference type="PANTHER" id="PTHR35352">
    <property type="entry name" value="COILED-COIL DOMAIN-CONTAINING PROTEIN 150"/>
    <property type="match status" value="1"/>
</dbReference>
<feature type="compositionally biased region" description="Polar residues" evidence="2">
    <location>
        <begin position="1062"/>
        <end position="1074"/>
    </location>
</feature>
<feature type="coiled-coil region" evidence="1">
    <location>
        <begin position="126"/>
        <end position="213"/>
    </location>
</feature>
<proteinExistence type="predicted"/>
<evidence type="ECO:0000256" key="2">
    <source>
        <dbReference type="SAM" id="MobiDB-lite"/>
    </source>
</evidence>
<dbReference type="InterPro" id="IPR038807">
    <property type="entry name" value="CCDC150"/>
</dbReference>
<dbReference type="eggNOG" id="ENOG502QRGC">
    <property type="taxonomic scope" value="Eukaryota"/>
</dbReference>
<feature type="coiled-coil region" evidence="1">
    <location>
        <begin position="964"/>
        <end position="1019"/>
    </location>
</feature>
<accession>W5MR50</accession>
<evidence type="ECO:0000313" key="4">
    <source>
        <dbReference type="Proteomes" id="UP000018468"/>
    </source>
</evidence>
<feature type="region of interest" description="Disordered" evidence="2">
    <location>
        <begin position="1037"/>
        <end position="1086"/>
    </location>
</feature>
<keyword evidence="1" id="KW-0175">Coiled coil</keyword>
<dbReference type="PANTHER" id="PTHR35352:SF1">
    <property type="entry name" value="COILED-COIL DOMAIN-CONTAINING PROTEIN 150"/>
    <property type="match status" value="1"/>
</dbReference>
<dbReference type="Bgee" id="ENSLOCG00000008917">
    <property type="expression patterns" value="Expressed in testis and 10 other cell types or tissues"/>
</dbReference>
<dbReference type="AlphaFoldDB" id="W5MR50"/>
<feature type="compositionally biased region" description="Polar residues" evidence="2">
    <location>
        <begin position="1043"/>
        <end position="1052"/>
    </location>
</feature>
<keyword evidence="4" id="KW-1185">Reference proteome</keyword>
<dbReference type="InParanoid" id="W5MR50"/>
<dbReference type="GeneTree" id="ENSGT00390000005285"/>
<protein>
    <submittedName>
        <fullName evidence="3">Si:dkey-75b17.1</fullName>
    </submittedName>
</protein>
<dbReference type="OMA" id="TCRYNPG"/>
<dbReference type="Gene3D" id="1.10.287.1490">
    <property type="match status" value="1"/>
</dbReference>
<organism evidence="3 4">
    <name type="scientific">Lepisosteus oculatus</name>
    <name type="common">Spotted gar</name>
    <dbReference type="NCBI Taxonomy" id="7918"/>
    <lineage>
        <taxon>Eukaryota</taxon>
        <taxon>Metazoa</taxon>
        <taxon>Chordata</taxon>
        <taxon>Craniata</taxon>
        <taxon>Vertebrata</taxon>
        <taxon>Euteleostomi</taxon>
        <taxon>Actinopterygii</taxon>
        <taxon>Neopterygii</taxon>
        <taxon>Holostei</taxon>
        <taxon>Semionotiformes</taxon>
        <taxon>Lepisosteidae</taxon>
        <taxon>Lepisosteus</taxon>
    </lineage>
</organism>
<dbReference type="Ensembl" id="ENSLOCT00000010875.1">
    <property type="protein sequence ID" value="ENSLOCP00000010859.1"/>
    <property type="gene ID" value="ENSLOCG00000008917.1"/>
</dbReference>
<evidence type="ECO:0000256" key="1">
    <source>
        <dbReference type="SAM" id="Coils"/>
    </source>
</evidence>
<reference evidence="3" key="2">
    <citation type="submission" date="2025-08" db="UniProtKB">
        <authorList>
            <consortium name="Ensembl"/>
        </authorList>
    </citation>
    <scope>IDENTIFICATION</scope>
</reference>
<evidence type="ECO:0000313" key="3">
    <source>
        <dbReference type="Ensembl" id="ENSLOCP00000010859.1"/>
    </source>
</evidence>
<dbReference type="Proteomes" id="UP000018468">
    <property type="component" value="Linkage group LG14"/>
</dbReference>
<feature type="coiled-coil region" evidence="1">
    <location>
        <begin position="242"/>
        <end position="815"/>
    </location>
</feature>